<keyword evidence="2" id="KW-0732">Signal</keyword>
<comment type="similarity">
    <text evidence="1">Belongs to the GMC oxidoreductase family.</text>
</comment>
<dbReference type="InterPro" id="IPR007867">
    <property type="entry name" value="GMC_OxRtase_C"/>
</dbReference>
<dbReference type="Gene3D" id="3.30.560.10">
    <property type="entry name" value="Glucose Oxidase, domain 3"/>
    <property type="match status" value="2"/>
</dbReference>
<dbReference type="PANTHER" id="PTHR11552:SF115">
    <property type="entry name" value="DEHYDROGENASE XPTC-RELATED"/>
    <property type="match status" value="1"/>
</dbReference>
<dbReference type="Pfam" id="PF05199">
    <property type="entry name" value="GMC_oxred_C"/>
    <property type="match status" value="1"/>
</dbReference>
<dbReference type="InterPro" id="IPR036188">
    <property type="entry name" value="FAD/NAD-bd_sf"/>
</dbReference>
<gene>
    <name evidence="4" type="ORF">PG997_000228</name>
</gene>
<dbReference type="PIRSF" id="PIRSF000137">
    <property type="entry name" value="Alcohol_oxidase"/>
    <property type="match status" value="1"/>
</dbReference>
<organism evidence="4 5">
    <name type="scientific">Apiospora hydei</name>
    <dbReference type="NCBI Taxonomy" id="1337664"/>
    <lineage>
        <taxon>Eukaryota</taxon>
        <taxon>Fungi</taxon>
        <taxon>Dikarya</taxon>
        <taxon>Ascomycota</taxon>
        <taxon>Pezizomycotina</taxon>
        <taxon>Sordariomycetes</taxon>
        <taxon>Xylariomycetidae</taxon>
        <taxon>Amphisphaeriales</taxon>
        <taxon>Apiosporaceae</taxon>
        <taxon>Apiospora</taxon>
    </lineage>
</organism>
<feature type="signal peptide" evidence="2">
    <location>
        <begin position="1"/>
        <end position="26"/>
    </location>
</feature>
<reference evidence="4 5" key="1">
    <citation type="submission" date="2023-01" db="EMBL/GenBank/DDBJ databases">
        <title>Analysis of 21 Apiospora genomes using comparative genomics revels a genus with tremendous synthesis potential of carbohydrate active enzymes and secondary metabolites.</title>
        <authorList>
            <person name="Sorensen T."/>
        </authorList>
    </citation>
    <scope>NUCLEOTIDE SEQUENCE [LARGE SCALE GENOMIC DNA]</scope>
    <source>
        <strain evidence="4 5">CBS 114990</strain>
    </source>
</reference>
<feature type="domain" description="Glucose-methanol-choline oxidoreductase N-terminal" evidence="3">
    <location>
        <begin position="282"/>
        <end position="296"/>
    </location>
</feature>
<dbReference type="InterPro" id="IPR000172">
    <property type="entry name" value="GMC_OxRdtase_N"/>
</dbReference>
<name>A0ABR1XAB7_9PEZI</name>
<keyword evidence="5" id="KW-1185">Reference proteome</keyword>
<protein>
    <recommendedName>
        <fullName evidence="3">Glucose-methanol-choline oxidoreductase N-terminal domain-containing protein</fullName>
    </recommendedName>
</protein>
<dbReference type="PANTHER" id="PTHR11552">
    <property type="entry name" value="GLUCOSE-METHANOL-CHOLINE GMC OXIDOREDUCTASE"/>
    <property type="match status" value="1"/>
</dbReference>
<evidence type="ECO:0000256" key="1">
    <source>
        <dbReference type="ARBA" id="ARBA00010790"/>
    </source>
</evidence>
<dbReference type="SUPFAM" id="SSF54373">
    <property type="entry name" value="FAD-linked reductases, C-terminal domain"/>
    <property type="match status" value="1"/>
</dbReference>
<dbReference type="RefSeq" id="XP_066674316.1">
    <property type="nucleotide sequence ID" value="XM_066804543.1"/>
</dbReference>
<feature type="chain" id="PRO_5046105514" description="Glucose-methanol-choline oxidoreductase N-terminal domain-containing protein" evidence="2">
    <location>
        <begin position="27"/>
        <end position="599"/>
    </location>
</feature>
<proteinExistence type="inferred from homology"/>
<evidence type="ECO:0000256" key="2">
    <source>
        <dbReference type="SAM" id="SignalP"/>
    </source>
</evidence>
<dbReference type="SUPFAM" id="SSF51905">
    <property type="entry name" value="FAD/NAD(P)-binding domain"/>
    <property type="match status" value="1"/>
</dbReference>
<accession>A0ABR1XAB7</accession>
<dbReference type="PROSITE" id="PS00624">
    <property type="entry name" value="GMC_OXRED_2"/>
    <property type="match status" value="1"/>
</dbReference>
<sequence>MSLSKRSSLLWTLAAASSALVSTATGFAIPRSAHQARQIRDASQLLPAYDYVIVGGGTSGLTVADRLTEDPDVTVLVLEAGIFAPDADVLPVTDGGTRRQPRYFFPSAPQENLGGRSIDVWLGKMLFADNAQDWSWDGMLPYFKKLAKRFNISTDTSYWGEHSPIQASFPSFQYPGLDPLVSAFQELPGVEMIADSGAGRAGVYWYPTFMDPVKVERSFALNAHYSNHRDRPNYHLMAETAVRRVLLDKDTAATGVEFYTKSSNGSSVATVKATKEILMAAGAVHTPKLLQLSGIGPKRVLEAAGLETLVDLPGVGENFQDHSNVGALIALEGLKQIHPNANDLTADPAFGKWADDLWAANRTGPHSIAYGNVAGWLPLTAIAPERFSDLAAELEAQDHTKYLAADVDAAVAKGYAAQMQGLARAMRSPDTVFARYRVDPTTGASEPILNQPFSRGHVRINAQDPFGADPVVDYRSLSNPVERAVVVEMVKWYRRFHFDSSLKALGPNETAPGAEVVTDEQIAAWVPTALTPTDYHPAGTAALMPRELGGVVDQTLRVYGVKNLRVVDASIMPSLPGGNTCQPTYAIAEKAADIIKSKA</sequence>
<dbReference type="Gene3D" id="3.50.50.60">
    <property type="entry name" value="FAD/NAD(P)-binding domain"/>
    <property type="match status" value="2"/>
</dbReference>
<dbReference type="InterPro" id="IPR012132">
    <property type="entry name" value="GMC_OxRdtase"/>
</dbReference>
<dbReference type="EMBL" id="JAQQWN010000002">
    <property type="protein sequence ID" value="KAK8093543.1"/>
    <property type="molecule type" value="Genomic_DNA"/>
</dbReference>
<dbReference type="GeneID" id="92037603"/>
<evidence type="ECO:0000313" key="5">
    <source>
        <dbReference type="Proteomes" id="UP001433268"/>
    </source>
</evidence>
<dbReference type="Proteomes" id="UP001433268">
    <property type="component" value="Unassembled WGS sequence"/>
</dbReference>
<dbReference type="Pfam" id="PF00732">
    <property type="entry name" value="GMC_oxred_N"/>
    <property type="match status" value="1"/>
</dbReference>
<comment type="caution">
    <text evidence="4">The sequence shown here is derived from an EMBL/GenBank/DDBJ whole genome shotgun (WGS) entry which is preliminary data.</text>
</comment>
<evidence type="ECO:0000259" key="3">
    <source>
        <dbReference type="PROSITE" id="PS00624"/>
    </source>
</evidence>
<evidence type="ECO:0000313" key="4">
    <source>
        <dbReference type="EMBL" id="KAK8093543.1"/>
    </source>
</evidence>